<dbReference type="GeneID" id="26231803"/>
<dbReference type="RefSeq" id="XP_014535317.1">
    <property type="nucleotide sequence ID" value="XM_014679831.1"/>
</dbReference>
<dbReference type="Proteomes" id="UP000595662">
    <property type="component" value="Chromosome 2"/>
</dbReference>
<dbReference type="EMBL" id="CP060775">
    <property type="protein sequence ID" value="QQK42708.1"/>
    <property type="molecule type" value="Genomic_DNA"/>
</dbReference>
<protein>
    <submittedName>
        <fullName evidence="1">Uncharacterized protein</fullName>
    </submittedName>
</protein>
<dbReference type="AlphaFoldDB" id="A0A7T6XK91"/>
<organism evidence="1 2">
    <name type="scientific">Penicillium digitatum</name>
    <name type="common">Green mold</name>
    <dbReference type="NCBI Taxonomy" id="36651"/>
    <lineage>
        <taxon>Eukaryota</taxon>
        <taxon>Fungi</taxon>
        <taxon>Dikarya</taxon>
        <taxon>Ascomycota</taxon>
        <taxon>Pezizomycotina</taxon>
        <taxon>Eurotiomycetes</taxon>
        <taxon>Eurotiomycetidae</taxon>
        <taxon>Eurotiales</taxon>
        <taxon>Aspergillaceae</taxon>
        <taxon>Penicillium</taxon>
    </lineage>
</organism>
<evidence type="ECO:0000313" key="1">
    <source>
        <dbReference type="EMBL" id="QQK42708.1"/>
    </source>
</evidence>
<gene>
    <name evidence="1" type="ORF">Pdw03_6609</name>
</gene>
<dbReference type="OMA" id="NTICRWR"/>
<sequence length="180" mass="19921">MASGASLSPLHRWKKSPAPATIGVNVGRVKCVRSRQAAVNLLALKQPQNAIVAVTQQDATGTPTTHIPPRRTAVIFQTTNHSEDAKAATAPESANQNTICRWRYVNVRPIHPLPVHPPFQARDTTPPVHHLRQHHAPIRWSTTTVARRLIANSTRSSAGLGCRRLRQCRDRYQVRPALPD</sequence>
<accession>A0A7T6XK91</accession>
<dbReference type="KEGG" id="pdp:PDIP_34850"/>
<evidence type="ECO:0000313" key="2">
    <source>
        <dbReference type="Proteomes" id="UP000595662"/>
    </source>
</evidence>
<dbReference type="VEuPathDB" id="FungiDB:PDIP_34850"/>
<proteinExistence type="predicted"/>
<reference evidence="1 2" key="1">
    <citation type="submission" date="2020-08" db="EMBL/GenBank/DDBJ databases">
        <title>The completed genome sequence of the pathogenic ascomycete fungus Penicillium digitatum.</title>
        <authorList>
            <person name="Wang M."/>
        </authorList>
    </citation>
    <scope>NUCLEOTIDE SEQUENCE [LARGE SCALE GENOMIC DNA]</scope>
    <source>
        <strain evidence="1 2">PdW03</strain>
    </source>
</reference>
<name>A0A7T6XK91_PENDI</name>